<accession>A0A1H6RLE0</accession>
<dbReference type="SUPFAM" id="SSF53850">
    <property type="entry name" value="Periplasmic binding protein-like II"/>
    <property type="match status" value="1"/>
</dbReference>
<dbReference type="Proteomes" id="UP000199005">
    <property type="component" value="Unassembled WGS sequence"/>
</dbReference>
<dbReference type="AlphaFoldDB" id="A0A1H6RLE0"/>
<sequence length="144" mass="16298">MESAFRAIEQEDSGSADTLSGLMRIGATEGYGVDLLAVPRMVRLSRHEADIVITRERPERGPYIITKLTDYVLRLYASPDYLAAHPPICSRDDLRQHSFVSYIEDLLYSKELHYLDDIGRPLQVALRWWRCSPTGWSSPAPSGC</sequence>
<dbReference type="Gene3D" id="3.40.190.10">
    <property type="entry name" value="Periplasmic binding protein-like II"/>
    <property type="match status" value="2"/>
</dbReference>
<evidence type="ECO:0000313" key="2">
    <source>
        <dbReference type="EMBL" id="SEI53357.1"/>
    </source>
</evidence>
<reference evidence="2 3" key="1">
    <citation type="submission" date="2016-10" db="EMBL/GenBank/DDBJ databases">
        <authorList>
            <person name="de Groot N.N."/>
        </authorList>
    </citation>
    <scope>NUCLEOTIDE SEQUENCE [LARGE SCALE GENOMIC DNA]</scope>
    <source>
        <strain evidence="2 3">DSM 1041</strain>
    </source>
</reference>
<name>A0A1H6RLE0_9GAMM</name>
<protein>
    <submittedName>
        <fullName evidence="2">LysR substrate binding domain-containing protein</fullName>
    </submittedName>
</protein>
<dbReference type="EMBL" id="FNYO01000008">
    <property type="protein sequence ID" value="SEI53357.1"/>
    <property type="molecule type" value="Genomic_DNA"/>
</dbReference>
<feature type="domain" description="LysR substrate-binding" evidence="1">
    <location>
        <begin position="40"/>
        <end position="125"/>
    </location>
</feature>
<proteinExistence type="predicted"/>
<evidence type="ECO:0000259" key="1">
    <source>
        <dbReference type="Pfam" id="PF03466"/>
    </source>
</evidence>
<gene>
    <name evidence="2" type="ORF">SAMN04244579_01038</name>
</gene>
<dbReference type="STRING" id="170623.SAMN04244579_01038"/>
<dbReference type="Pfam" id="PF03466">
    <property type="entry name" value="LysR_substrate"/>
    <property type="match status" value="1"/>
</dbReference>
<organism evidence="2 3">
    <name type="scientific">Azotobacter beijerinckii</name>
    <dbReference type="NCBI Taxonomy" id="170623"/>
    <lineage>
        <taxon>Bacteria</taxon>
        <taxon>Pseudomonadati</taxon>
        <taxon>Pseudomonadota</taxon>
        <taxon>Gammaproteobacteria</taxon>
        <taxon>Pseudomonadales</taxon>
        <taxon>Pseudomonadaceae</taxon>
        <taxon>Azotobacter</taxon>
    </lineage>
</organism>
<evidence type="ECO:0000313" key="3">
    <source>
        <dbReference type="Proteomes" id="UP000199005"/>
    </source>
</evidence>
<dbReference type="InterPro" id="IPR005119">
    <property type="entry name" value="LysR_subst-bd"/>
</dbReference>